<protein>
    <submittedName>
        <fullName evidence="3">MarR family winged helix-turn-helix transcriptional regulator</fullName>
    </submittedName>
</protein>
<keyword evidence="4" id="KW-1185">Reference proteome</keyword>
<dbReference type="InterPro" id="IPR036388">
    <property type="entry name" value="WH-like_DNA-bd_sf"/>
</dbReference>
<dbReference type="InterPro" id="IPR011991">
    <property type="entry name" value="ArsR-like_HTH"/>
</dbReference>
<dbReference type="Pfam" id="PF01047">
    <property type="entry name" value="MarR"/>
    <property type="match status" value="1"/>
</dbReference>
<dbReference type="SMART" id="SM00347">
    <property type="entry name" value="HTH_MARR"/>
    <property type="match status" value="1"/>
</dbReference>
<proteinExistence type="predicted"/>
<dbReference type="InterPro" id="IPR000835">
    <property type="entry name" value="HTH_MarR-typ"/>
</dbReference>
<evidence type="ECO:0000259" key="2">
    <source>
        <dbReference type="PROSITE" id="PS50995"/>
    </source>
</evidence>
<dbReference type="PRINTS" id="PR00598">
    <property type="entry name" value="HTHMARR"/>
</dbReference>
<evidence type="ECO:0000256" key="1">
    <source>
        <dbReference type="ARBA" id="ARBA00023125"/>
    </source>
</evidence>
<dbReference type="CDD" id="cd00090">
    <property type="entry name" value="HTH_ARSR"/>
    <property type="match status" value="1"/>
</dbReference>
<gene>
    <name evidence="3" type="ORF">ACJEBI_19940</name>
</gene>
<sequence length="150" mass="17099">MADFESGTAQKLLQSFMQLKKTGWHNKKIAGFNPSEFRVLVTIQRYANEKNTEMKVSEISQLLQVTPPTITQIVNILEKDSLIERTVDPEDRRAVKIKLTRAGIEATESARKAFGDTFLELIDYLGEDESEQLAGLLSRVHDYFNQISHQ</sequence>
<dbReference type="PANTHER" id="PTHR33164">
    <property type="entry name" value="TRANSCRIPTIONAL REGULATOR, MARR FAMILY"/>
    <property type="match status" value="1"/>
</dbReference>
<dbReference type="SUPFAM" id="SSF46785">
    <property type="entry name" value="Winged helix' DNA-binding domain"/>
    <property type="match status" value="1"/>
</dbReference>
<dbReference type="PANTHER" id="PTHR33164:SF101">
    <property type="entry name" value="TRANSCRIPTIONAL REPRESSOR MPRA"/>
    <property type="match status" value="1"/>
</dbReference>
<dbReference type="InterPro" id="IPR036390">
    <property type="entry name" value="WH_DNA-bd_sf"/>
</dbReference>
<dbReference type="Gene3D" id="1.10.10.10">
    <property type="entry name" value="Winged helix-like DNA-binding domain superfamily/Winged helix DNA-binding domain"/>
    <property type="match status" value="1"/>
</dbReference>
<name>A0ABW8RJQ7_9BACI</name>
<feature type="domain" description="HTH marR-type" evidence="2">
    <location>
        <begin position="5"/>
        <end position="142"/>
    </location>
</feature>
<keyword evidence="1" id="KW-0238">DNA-binding</keyword>
<comment type="caution">
    <text evidence="3">The sequence shown here is derived from an EMBL/GenBank/DDBJ whole genome shotgun (WGS) entry which is preliminary data.</text>
</comment>
<dbReference type="InterPro" id="IPR039422">
    <property type="entry name" value="MarR/SlyA-like"/>
</dbReference>
<dbReference type="EMBL" id="JBJHQH010000016">
    <property type="protein sequence ID" value="MFK9093740.1"/>
    <property type="molecule type" value="Genomic_DNA"/>
</dbReference>
<evidence type="ECO:0000313" key="3">
    <source>
        <dbReference type="EMBL" id="MFK9093740.1"/>
    </source>
</evidence>
<reference evidence="3 4" key="1">
    <citation type="submission" date="2024-11" db="EMBL/GenBank/DDBJ databases">
        <authorList>
            <person name="Lucas J.A."/>
        </authorList>
    </citation>
    <scope>NUCLEOTIDE SEQUENCE [LARGE SCALE GENOMIC DNA]</scope>
    <source>
        <strain evidence="3 4">Z 5.4</strain>
    </source>
</reference>
<accession>A0ABW8RJQ7</accession>
<dbReference type="RefSeq" id="WP_406582232.1">
    <property type="nucleotide sequence ID" value="NZ_JBJHQH010000016.1"/>
</dbReference>
<dbReference type="Proteomes" id="UP001623041">
    <property type="component" value="Unassembled WGS sequence"/>
</dbReference>
<evidence type="ECO:0000313" key="4">
    <source>
        <dbReference type="Proteomes" id="UP001623041"/>
    </source>
</evidence>
<dbReference type="PROSITE" id="PS50995">
    <property type="entry name" value="HTH_MARR_2"/>
    <property type="match status" value="1"/>
</dbReference>
<organism evidence="3 4">
    <name type="scientific">Bacillus salipaludis</name>
    <dbReference type="NCBI Taxonomy" id="2547811"/>
    <lineage>
        <taxon>Bacteria</taxon>
        <taxon>Bacillati</taxon>
        <taxon>Bacillota</taxon>
        <taxon>Bacilli</taxon>
        <taxon>Bacillales</taxon>
        <taxon>Bacillaceae</taxon>
        <taxon>Bacillus</taxon>
    </lineage>
</organism>